<name>A0A401PN62_SCYTO</name>
<organism evidence="3 4">
    <name type="scientific">Scyliorhinus torazame</name>
    <name type="common">Cloudy catshark</name>
    <name type="synonym">Catulus torazame</name>
    <dbReference type="NCBI Taxonomy" id="75743"/>
    <lineage>
        <taxon>Eukaryota</taxon>
        <taxon>Metazoa</taxon>
        <taxon>Chordata</taxon>
        <taxon>Craniata</taxon>
        <taxon>Vertebrata</taxon>
        <taxon>Chondrichthyes</taxon>
        <taxon>Elasmobranchii</taxon>
        <taxon>Galeomorphii</taxon>
        <taxon>Galeoidea</taxon>
        <taxon>Carcharhiniformes</taxon>
        <taxon>Scyliorhinidae</taxon>
        <taxon>Scyliorhinus</taxon>
    </lineage>
</organism>
<sequence>MTAAQEEAEKLQQQVQEDFATLRSFLDSEEKVLMEWIDTEKQHALEELERLKAECLQRTKHLSLLVGPFKAVLQTTDLSDVLKVLNISSDGPCETVNGPIVRFEAEKFCGPLQYKVWKRMFQIIQTVPEAYTFDHSTAHPHLEISTNRRSVIPRREALPVDYSNGRFDGCLCVLGAEAISMGKHYWEVTVNKKTKWDLGVAYSSVTRHGNIIYRPSRGIWCLTLRDGYRYEVCDEHDIQLEVQHKPSRIGIYVDYEGGLVSFFNAEMMQILHVFRTRFTDQLLPLYSPCSMEEAVPGDQRLTIFKLNV</sequence>
<keyword evidence="4" id="KW-1185">Reference proteome</keyword>
<dbReference type="EMBL" id="BFAA01001026">
    <property type="protein sequence ID" value="GCB74584.1"/>
    <property type="molecule type" value="Genomic_DNA"/>
</dbReference>
<dbReference type="SMART" id="SM00449">
    <property type="entry name" value="SPRY"/>
    <property type="match status" value="1"/>
</dbReference>
<feature type="domain" description="B30.2/SPRY" evidence="2">
    <location>
        <begin position="111"/>
        <end position="304"/>
    </location>
</feature>
<dbReference type="STRING" id="75743.A0A401PN62"/>
<dbReference type="SUPFAM" id="SSF49899">
    <property type="entry name" value="Concanavalin A-like lectins/glucanases"/>
    <property type="match status" value="1"/>
</dbReference>
<proteinExistence type="predicted"/>
<dbReference type="InterPro" id="IPR050143">
    <property type="entry name" value="TRIM/RBCC"/>
</dbReference>
<dbReference type="InterPro" id="IPR043136">
    <property type="entry name" value="B30.2/SPRY_sf"/>
</dbReference>
<evidence type="ECO:0000259" key="2">
    <source>
        <dbReference type="PROSITE" id="PS50188"/>
    </source>
</evidence>
<dbReference type="FunFam" id="2.60.120.920:FF:000004">
    <property type="entry name" value="Butyrophilin subfamily 1 member A1"/>
    <property type="match status" value="1"/>
</dbReference>
<evidence type="ECO:0000313" key="4">
    <source>
        <dbReference type="Proteomes" id="UP000288216"/>
    </source>
</evidence>
<dbReference type="InterPro" id="IPR013320">
    <property type="entry name" value="ConA-like_dom_sf"/>
</dbReference>
<dbReference type="SMART" id="SM00589">
    <property type="entry name" value="PRY"/>
    <property type="match status" value="1"/>
</dbReference>
<protein>
    <recommendedName>
        <fullName evidence="2">B30.2/SPRY domain-containing protein</fullName>
    </recommendedName>
</protein>
<dbReference type="InterPro" id="IPR003879">
    <property type="entry name" value="Butyrophylin_SPRY"/>
</dbReference>
<feature type="coiled-coil region" evidence="1">
    <location>
        <begin position="1"/>
        <end position="54"/>
    </location>
</feature>
<dbReference type="InterPro" id="IPR003877">
    <property type="entry name" value="SPRY_dom"/>
</dbReference>
<dbReference type="InterPro" id="IPR006574">
    <property type="entry name" value="PRY"/>
</dbReference>
<dbReference type="Pfam" id="PF00622">
    <property type="entry name" value="SPRY"/>
    <property type="match status" value="1"/>
</dbReference>
<dbReference type="OrthoDB" id="9936156at2759"/>
<keyword evidence="1" id="KW-0175">Coiled coil</keyword>
<dbReference type="InterPro" id="IPR001870">
    <property type="entry name" value="B30.2/SPRY"/>
</dbReference>
<comment type="caution">
    <text evidence="3">The sequence shown here is derived from an EMBL/GenBank/DDBJ whole genome shotgun (WGS) entry which is preliminary data.</text>
</comment>
<dbReference type="Proteomes" id="UP000288216">
    <property type="component" value="Unassembled WGS sequence"/>
</dbReference>
<gene>
    <name evidence="3" type="ORF">scyTo_0003675</name>
</gene>
<dbReference type="Gene3D" id="2.60.120.920">
    <property type="match status" value="1"/>
</dbReference>
<evidence type="ECO:0000313" key="3">
    <source>
        <dbReference type="EMBL" id="GCB74584.1"/>
    </source>
</evidence>
<dbReference type="AlphaFoldDB" id="A0A401PN62"/>
<dbReference type="CDD" id="cd13733">
    <property type="entry name" value="SPRY_PRY_C-I_1"/>
    <property type="match status" value="1"/>
</dbReference>
<dbReference type="PRINTS" id="PR01407">
    <property type="entry name" value="BUTYPHLNCDUF"/>
</dbReference>
<dbReference type="OMA" id="DHSTAHP"/>
<evidence type="ECO:0000256" key="1">
    <source>
        <dbReference type="SAM" id="Coils"/>
    </source>
</evidence>
<dbReference type="Pfam" id="PF13765">
    <property type="entry name" value="PRY"/>
    <property type="match status" value="1"/>
</dbReference>
<dbReference type="PROSITE" id="PS50188">
    <property type="entry name" value="B302_SPRY"/>
    <property type="match status" value="1"/>
</dbReference>
<reference evidence="3 4" key="1">
    <citation type="journal article" date="2018" name="Nat. Ecol. Evol.">
        <title>Shark genomes provide insights into elasmobranch evolution and the origin of vertebrates.</title>
        <authorList>
            <person name="Hara Y"/>
            <person name="Yamaguchi K"/>
            <person name="Onimaru K"/>
            <person name="Kadota M"/>
            <person name="Koyanagi M"/>
            <person name="Keeley SD"/>
            <person name="Tatsumi K"/>
            <person name="Tanaka K"/>
            <person name="Motone F"/>
            <person name="Kageyama Y"/>
            <person name="Nozu R"/>
            <person name="Adachi N"/>
            <person name="Nishimura O"/>
            <person name="Nakagawa R"/>
            <person name="Tanegashima C"/>
            <person name="Kiyatake I"/>
            <person name="Matsumoto R"/>
            <person name="Murakumo K"/>
            <person name="Nishida K"/>
            <person name="Terakita A"/>
            <person name="Kuratani S"/>
            <person name="Sato K"/>
            <person name="Hyodo S Kuraku.S."/>
        </authorList>
    </citation>
    <scope>NUCLEOTIDE SEQUENCE [LARGE SCALE GENOMIC DNA]</scope>
</reference>
<accession>A0A401PN62</accession>
<dbReference type="PANTHER" id="PTHR24103">
    <property type="entry name" value="E3 UBIQUITIN-PROTEIN LIGASE TRIM"/>
    <property type="match status" value="1"/>
</dbReference>